<dbReference type="InterPro" id="IPR029063">
    <property type="entry name" value="SAM-dependent_MTases_sf"/>
</dbReference>
<dbReference type="InterPro" id="IPR013216">
    <property type="entry name" value="Methyltransf_11"/>
</dbReference>
<dbReference type="GO" id="GO:0003838">
    <property type="term" value="F:sterol 24-C-methyltransferase activity"/>
    <property type="evidence" value="ECO:0007669"/>
    <property type="project" value="TreeGrafter"/>
</dbReference>
<dbReference type="Pfam" id="PF08241">
    <property type="entry name" value="Methyltransf_11"/>
    <property type="match status" value="1"/>
</dbReference>
<sequence length="259" mass="29558">MMTEYIVKNQERWNRVSSRQGNAYTIPYSHEALMALKDKPMAVALTVGANVPLSWFEKAKGKKLLGLACGGGQQGPVFAMNGYETTIMDFSESQLEKDRQVADREGLSLITVQADMTKTFPFADQSFDIIFCPVSNVYIENLDTMWREAYRVLKKGGLLMVGYMNPWIYMYDGEDVWEHPEKELSLAYPLPFNSRQLEAEGRINIDPAYGYEFSHTLEEQIRGQLKQGFAMIDFYESKDKNNRLSAFGSDYLANLSIKL</sequence>
<dbReference type="CDD" id="cd02440">
    <property type="entry name" value="AdoMet_MTases"/>
    <property type="match status" value="1"/>
</dbReference>
<evidence type="ECO:0000256" key="1">
    <source>
        <dbReference type="ARBA" id="ARBA00022679"/>
    </source>
</evidence>
<reference evidence="3 4" key="1">
    <citation type="submission" date="2018-06" db="EMBL/GenBank/DDBJ databases">
        <authorList>
            <consortium name="Pathogen Informatics"/>
            <person name="Doyle S."/>
        </authorList>
    </citation>
    <scope>NUCLEOTIDE SEQUENCE [LARGE SCALE GENOMIC DNA]</scope>
    <source>
        <strain evidence="3 4">NCTC12278</strain>
    </source>
</reference>
<evidence type="ECO:0000313" key="3">
    <source>
        <dbReference type="EMBL" id="SQF39117.1"/>
    </source>
</evidence>
<dbReference type="EC" id="2.1.1.-" evidence="3"/>
<keyword evidence="4" id="KW-1185">Reference proteome</keyword>
<dbReference type="KEGG" id="sfer:NCTC12278_00173"/>
<dbReference type="PANTHER" id="PTHR44068">
    <property type="entry name" value="ZGC:194242"/>
    <property type="match status" value="1"/>
</dbReference>
<organism evidence="3 4">
    <name type="scientific">Streptococcus ferus</name>
    <dbReference type="NCBI Taxonomy" id="1345"/>
    <lineage>
        <taxon>Bacteria</taxon>
        <taxon>Bacillati</taxon>
        <taxon>Bacillota</taxon>
        <taxon>Bacilli</taxon>
        <taxon>Lactobacillales</taxon>
        <taxon>Streptococcaceae</taxon>
        <taxon>Streptococcus</taxon>
    </lineage>
</organism>
<keyword evidence="1 3" id="KW-0808">Transferase</keyword>
<feature type="domain" description="Methyltransferase type 11" evidence="2">
    <location>
        <begin position="66"/>
        <end position="160"/>
    </location>
</feature>
<evidence type="ECO:0000259" key="2">
    <source>
        <dbReference type="Pfam" id="PF08241"/>
    </source>
</evidence>
<dbReference type="GO" id="GO:0032259">
    <property type="term" value="P:methylation"/>
    <property type="evidence" value="ECO:0007669"/>
    <property type="project" value="UniProtKB-KW"/>
</dbReference>
<evidence type="ECO:0000313" key="4">
    <source>
        <dbReference type="Proteomes" id="UP000249495"/>
    </source>
</evidence>
<gene>
    <name evidence="3" type="primary">ycgJ_1</name>
    <name evidence="3" type="ORF">NCTC12278_00173</name>
</gene>
<accession>A0A2X3W0G9</accession>
<keyword evidence="3" id="KW-0489">Methyltransferase</keyword>
<dbReference type="GO" id="GO:0006696">
    <property type="term" value="P:ergosterol biosynthetic process"/>
    <property type="evidence" value="ECO:0007669"/>
    <property type="project" value="TreeGrafter"/>
</dbReference>
<dbReference type="PANTHER" id="PTHR44068:SF4">
    <property type="entry name" value="S-ADENOSYL-METHIONINE-STEROL-C-METHYLTRANSFERAS (AFU_ORTHOLOGUE AFUA_4G09190)"/>
    <property type="match status" value="1"/>
</dbReference>
<name>A0A2X3W0G9_9STRE</name>
<proteinExistence type="predicted"/>
<dbReference type="SUPFAM" id="SSF53335">
    <property type="entry name" value="S-adenosyl-L-methionine-dependent methyltransferases"/>
    <property type="match status" value="1"/>
</dbReference>
<dbReference type="AlphaFoldDB" id="A0A2X3W0G9"/>
<protein>
    <submittedName>
        <fullName evidence="3">TetR family transcriptional regulator</fullName>
        <ecNumber evidence="3">2.1.1.-</ecNumber>
    </submittedName>
</protein>
<dbReference type="Proteomes" id="UP000249495">
    <property type="component" value="Chromosome 1"/>
</dbReference>
<dbReference type="Gene3D" id="3.40.50.150">
    <property type="entry name" value="Vaccinia Virus protein VP39"/>
    <property type="match status" value="1"/>
</dbReference>
<dbReference type="STRING" id="1123303.GCA_000372425_01547"/>
<dbReference type="EMBL" id="LS483343">
    <property type="protein sequence ID" value="SQF39117.1"/>
    <property type="molecule type" value="Genomic_DNA"/>
</dbReference>
<dbReference type="InterPro" id="IPR050447">
    <property type="entry name" value="Erg6_SMT_methyltransf"/>
</dbReference>